<feature type="compositionally biased region" description="Basic and acidic residues" evidence="1">
    <location>
        <begin position="742"/>
        <end position="753"/>
    </location>
</feature>
<evidence type="ECO:0000256" key="2">
    <source>
        <dbReference type="SAM" id="Phobius"/>
    </source>
</evidence>
<evidence type="ECO:0000256" key="1">
    <source>
        <dbReference type="SAM" id="MobiDB-lite"/>
    </source>
</evidence>
<keyword evidence="4" id="KW-1185">Reference proteome</keyword>
<accession>A0A1Y2HAL0</accession>
<protein>
    <submittedName>
        <fullName evidence="3">Uncharacterized protein</fullName>
    </submittedName>
</protein>
<feature type="region of interest" description="Disordered" evidence="1">
    <location>
        <begin position="865"/>
        <end position="939"/>
    </location>
</feature>
<feature type="transmembrane region" description="Helical" evidence="2">
    <location>
        <begin position="401"/>
        <end position="423"/>
    </location>
</feature>
<evidence type="ECO:0000313" key="3">
    <source>
        <dbReference type="EMBL" id="ORZ30733.1"/>
    </source>
</evidence>
<feature type="region of interest" description="Disordered" evidence="1">
    <location>
        <begin position="350"/>
        <end position="388"/>
    </location>
</feature>
<keyword evidence="2" id="KW-0472">Membrane</keyword>
<name>A0A1Y2HAL0_9FUNG</name>
<feature type="region of interest" description="Disordered" evidence="1">
    <location>
        <begin position="1"/>
        <end position="27"/>
    </location>
</feature>
<feature type="compositionally biased region" description="Polar residues" evidence="1">
    <location>
        <begin position="865"/>
        <end position="882"/>
    </location>
</feature>
<feature type="region of interest" description="Disordered" evidence="1">
    <location>
        <begin position="656"/>
        <end position="704"/>
    </location>
</feature>
<feature type="region of interest" description="Disordered" evidence="1">
    <location>
        <begin position="731"/>
        <end position="756"/>
    </location>
</feature>
<dbReference type="STRING" id="765915.A0A1Y2HAL0"/>
<dbReference type="AlphaFoldDB" id="A0A1Y2HAL0"/>
<keyword evidence="2" id="KW-0812">Transmembrane</keyword>
<dbReference type="Proteomes" id="UP000193411">
    <property type="component" value="Unassembled WGS sequence"/>
</dbReference>
<feature type="transmembrane region" description="Helical" evidence="2">
    <location>
        <begin position="63"/>
        <end position="82"/>
    </location>
</feature>
<dbReference type="EMBL" id="MCFL01000076">
    <property type="protein sequence ID" value="ORZ30733.1"/>
    <property type="molecule type" value="Genomic_DNA"/>
</dbReference>
<feature type="transmembrane region" description="Helical" evidence="2">
    <location>
        <begin position="283"/>
        <end position="307"/>
    </location>
</feature>
<feature type="transmembrane region" description="Helical" evidence="2">
    <location>
        <begin position="590"/>
        <end position="611"/>
    </location>
</feature>
<reference evidence="3 4" key="1">
    <citation type="submission" date="2016-07" db="EMBL/GenBank/DDBJ databases">
        <title>Pervasive Adenine N6-methylation of Active Genes in Fungi.</title>
        <authorList>
            <consortium name="DOE Joint Genome Institute"/>
            <person name="Mondo S.J."/>
            <person name="Dannebaum R.O."/>
            <person name="Kuo R.C."/>
            <person name="Labutti K."/>
            <person name="Haridas S."/>
            <person name="Kuo A."/>
            <person name="Salamov A."/>
            <person name="Ahrendt S.R."/>
            <person name="Lipzen A."/>
            <person name="Sullivan W."/>
            <person name="Andreopoulos W.B."/>
            <person name="Clum A."/>
            <person name="Lindquist E."/>
            <person name="Daum C."/>
            <person name="Ramamoorthy G.K."/>
            <person name="Gryganskyi A."/>
            <person name="Culley D."/>
            <person name="Magnuson J.K."/>
            <person name="James T.Y."/>
            <person name="O'Malley M.A."/>
            <person name="Stajich J.E."/>
            <person name="Spatafora J.W."/>
            <person name="Visel A."/>
            <person name="Grigoriev I.V."/>
        </authorList>
    </citation>
    <scope>NUCLEOTIDE SEQUENCE [LARGE SCALE GENOMIC DNA]</scope>
    <source>
        <strain evidence="3 4">PL171</strain>
    </source>
</reference>
<gene>
    <name evidence="3" type="ORF">BCR44DRAFT_1503500</name>
</gene>
<comment type="caution">
    <text evidence="3">The sequence shown here is derived from an EMBL/GenBank/DDBJ whole genome shotgun (WGS) entry which is preliminary data.</text>
</comment>
<proteinExistence type="predicted"/>
<organism evidence="3 4">
    <name type="scientific">Catenaria anguillulae PL171</name>
    <dbReference type="NCBI Taxonomy" id="765915"/>
    <lineage>
        <taxon>Eukaryota</taxon>
        <taxon>Fungi</taxon>
        <taxon>Fungi incertae sedis</taxon>
        <taxon>Blastocladiomycota</taxon>
        <taxon>Blastocladiomycetes</taxon>
        <taxon>Blastocladiales</taxon>
        <taxon>Catenariaceae</taxon>
        <taxon>Catenaria</taxon>
    </lineage>
</organism>
<evidence type="ECO:0000313" key="4">
    <source>
        <dbReference type="Proteomes" id="UP000193411"/>
    </source>
</evidence>
<sequence>MVADKKRPGSRSSDAGDSHSEMTKSSAANTIDSLSTVDSSSIFDVEGTEESRNVVAMKGVRRLVLNIVLSFVLLLAGINVVFGMGSVFKTRELSDRNNILDAGLYVALKVLALVSEMMEFNKMLTILVLRRVRLSVLEIAWNARSMDLLLHNVTSVAKPQRTLPYLQGQITAAASTASTSITSIFGRTAESSSTGLLNYWQTPVITDPTVSTKLAPSQFLSHVLFKSLRLGSAAVSSLTPGDADVNWLVVNGLPDAVLTFVLDFVKVFQLFYEDNVRFRFNSLVASIIAISVIPAASFLVFFLPVWLRLSGELNASRRLFTRIPRRVAGVLCKEMQECLKEQLEREGADGTDVIRENGATNDPARDNTQQSVEIRGSEDDWNSQFGPERPGSRDLTMWRLLGMYVFTLLVITGMGIGLAYCYIRPLELARNRGSVINFSGLRLSMVVRSMTELRELSMLAPDDEQAEVLRSNILSRVDEALAYHSWTLYGNAEQGLPRTFGSVPEADKVTFSRTCPPTNASASCMSVEEALVTYTTITRRVVDRRLPVTARDYNLAALIAEPQGILRNPIVQARLVYSVLNQNEFNLAEIASIVIFSATFPSLFIVAYVLYRPLDDVAKMIRRVRGILFQLPTETLDPSIRDYLDHGWLRMNGKSWKGKKTRDGEKGVEHKTTRSHAVNEANRRLQEEGDQWDVKSGQDGTERQRKVKMLEVAAESEEEQEAESLVIERMMTRRSSSRVQRRPNDAEKVDNDNGSKMQLTMTGKEVSATASLSPTSPTGWNETFTRRRLSVTATLEPPGSPKATATRVEASLGSSLFAVSAHPQPGAAASFDQSLAIQAPSPLHQMSDVRSSNSLSVPNSAQRLDASLGSNAPSNTSLSNRATPPRSLGMTRNGSGNGSYVKDFNQLPHMLNGPGGSMQRDVSMGSRHGSLSRQGPAGVVIPSRLMNSLQRRAVTAAATAAANKSGDGSDEDE</sequence>
<keyword evidence="2" id="KW-1133">Transmembrane helix</keyword>
<dbReference type="OrthoDB" id="5569271at2759"/>
<feature type="compositionally biased region" description="Basic and acidic residues" evidence="1">
    <location>
        <begin position="661"/>
        <end position="672"/>
    </location>
</feature>
<feature type="transmembrane region" description="Helical" evidence="2">
    <location>
        <begin position="102"/>
        <end position="121"/>
    </location>
</feature>